<dbReference type="NCBIfam" id="NF045513">
    <property type="entry name" value="HepA_fam_ABC"/>
    <property type="match status" value="1"/>
</dbReference>
<dbReference type="OrthoDB" id="1522160at2"/>
<evidence type="ECO:0000256" key="4">
    <source>
        <dbReference type="ARBA" id="ARBA00022840"/>
    </source>
</evidence>
<dbReference type="EMBL" id="PDEP01000001">
    <property type="protein sequence ID" value="PEN09255.1"/>
    <property type="molecule type" value="Genomic_DNA"/>
</dbReference>
<dbReference type="FunFam" id="3.40.50.300:FF:000218">
    <property type="entry name" value="Multidrug ABC transporter ATP-binding protein"/>
    <property type="match status" value="1"/>
</dbReference>
<feature type="transmembrane region" description="Helical" evidence="7">
    <location>
        <begin position="38"/>
        <end position="64"/>
    </location>
</feature>
<organism evidence="10 11">
    <name type="scientific">Longimonas halophila</name>
    <dbReference type="NCBI Taxonomy" id="1469170"/>
    <lineage>
        <taxon>Bacteria</taxon>
        <taxon>Pseudomonadati</taxon>
        <taxon>Rhodothermota</taxon>
        <taxon>Rhodothermia</taxon>
        <taxon>Rhodothermales</taxon>
        <taxon>Salisaetaceae</taxon>
        <taxon>Longimonas</taxon>
    </lineage>
</organism>
<evidence type="ECO:0000256" key="3">
    <source>
        <dbReference type="ARBA" id="ARBA00022741"/>
    </source>
</evidence>
<feature type="transmembrane region" description="Helical" evidence="7">
    <location>
        <begin position="202"/>
        <end position="219"/>
    </location>
</feature>
<dbReference type="Proteomes" id="UP000221024">
    <property type="component" value="Unassembled WGS sequence"/>
</dbReference>
<dbReference type="InterPro" id="IPR011527">
    <property type="entry name" value="ABC1_TM_dom"/>
</dbReference>
<dbReference type="InterPro" id="IPR003593">
    <property type="entry name" value="AAA+_ATPase"/>
</dbReference>
<feature type="transmembrane region" description="Helical" evidence="7">
    <location>
        <begin position="98"/>
        <end position="125"/>
    </location>
</feature>
<evidence type="ECO:0000259" key="9">
    <source>
        <dbReference type="PROSITE" id="PS50929"/>
    </source>
</evidence>
<dbReference type="GO" id="GO:0015421">
    <property type="term" value="F:ABC-type oligopeptide transporter activity"/>
    <property type="evidence" value="ECO:0007669"/>
    <property type="project" value="TreeGrafter"/>
</dbReference>
<keyword evidence="6 7" id="KW-0472">Membrane</keyword>
<dbReference type="InterPro" id="IPR017871">
    <property type="entry name" value="ABC_transporter-like_CS"/>
</dbReference>
<feature type="transmembrane region" description="Helical" evidence="7">
    <location>
        <begin position="173"/>
        <end position="196"/>
    </location>
</feature>
<dbReference type="Pfam" id="PF00664">
    <property type="entry name" value="ABC_membrane"/>
    <property type="match status" value="1"/>
</dbReference>
<dbReference type="AlphaFoldDB" id="A0A2H3P8P0"/>
<dbReference type="InterPro" id="IPR036640">
    <property type="entry name" value="ABC1_TM_sf"/>
</dbReference>
<evidence type="ECO:0000256" key="2">
    <source>
        <dbReference type="ARBA" id="ARBA00022692"/>
    </source>
</evidence>
<dbReference type="SUPFAM" id="SSF52540">
    <property type="entry name" value="P-loop containing nucleoside triphosphate hydrolases"/>
    <property type="match status" value="1"/>
</dbReference>
<name>A0A2H3P8P0_9BACT</name>
<dbReference type="InterPro" id="IPR027417">
    <property type="entry name" value="P-loop_NTPase"/>
</dbReference>
<feature type="domain" description="ABC transmembrane type-1" evidence="9">
    <location>
        <begin position="43"/>
        <end position="344"/>
    </location>
</feature>
<dbReference type="SUPFAM" id="SSF90123">
    <property type="entry name" value="ABC transporter transmembrane region"/>
    <property type="match status" value="1"/>
</dbReference>
<dbReference type="PROSITE" id="PS50893">
    <property type="entry name" value="ABC_TRANSPORTER_2"/>
    <property type="match status" value="1"/>
</dbReference>
<evidence type="ECO:0000256" key="6">
    <source>
        <dbReference type="ARBA" id="ARBA00023136"/>
    </source>
</evidence>
<dbReference type="Pfam" id="PF00005">
    <property type="entry name" value="ABC_tran"/>
    <property type="match status" value="1"/>
</dbReference>
<dbReference type="InterPro" id="IPR003439">
    <property type="entry name" value="ABC_transporter-like_ATP-bd"/>
</dbReference>
<evidence type="ECO:0000313" key="11">
    <source>
        <dbReference type="Proteomes" id="UP000221024"/>
    </source>
</evidence>
<keyword evidence="2 7" id="KW-0812">Transmembrane</keyword>
<evidence type="ECO:0008006" key="12">
    <source>
        <dbReference type="Google" id="ProtNLM"/>
    </source>
</evidence>
<dbReference type="GO" id="GO:0005524">
    <property type="term" value="F:ATP binding"/>
    <property type="evidence" value="ECO:0007669"/>
    <property type="project" value="UniProtKB-KW"/>
</dbReference>
<evidence type="ECO:0000313" key="10">
    <source>
        <dbReference type="EMBL" id="PEN09255.1"/>
    </source>
</evidence>
<proteinExistence type="predicted"/>
<feature type="transmembrane region" description="Helical" evidence="7">
    <location>
        <begin position="290"/>
        <end position="309"/>
    </location>
</feature>
<evidence type="ECO:0000256" key="7">
    <source>
        <dbReference type="SAM" id="Phobius"/>
    </source>
</evidence>
<dbReference type="PROSITE" id="PS50929">
    <property type="entry name" value="ABC_TM1F"/>
    <property type="match status" value="1"/>
</dbReference>
<comment type="caution">
    <text evidence="10">The sequence shown here is derived from an EMBL/GenBank/DDBJ whole genome shotgun (WGS) entry which is preliminary data.</text>
</comment>
<dbReference type="PANTHER" id="PTHR43394:SF1">
    <property type="entry name" value="ATP-BINDING CASSETTE SUB-FAMILY B MEMBER 10, MITOCHONDRIAL"/>
    <property type="match status" value="1"/>
</dbReference>
<keyword evidence="5 7" id="KW-1133">Transmembrane helix</keyword>
<dbReference type="PANTHER" id="PTHR43394">
    <property type="entry name" value="ATP-DEPENDENT PERMEASE MDL1, MITOCHONDRIAL"/>
    <property type="match status" value="1"/>
</dbReference>
<evidence type="ECO:0000256" key="1">
    <source>
        <dbReference type="ARBA" id="ARBA00004651"/>
    </source>
</evidence>
<reference evidence="10 11" key="1">
    <citation type="submission" date="2017-10" db="EMBL/GenBank/DDBJ databases">
        <title>Draft genome of Longimonas halophila.</title>
        <authorList>
            <person name="Goh K.M."/>
            <person name="Shamsir M.S."/>
            <person name="Lim S.W."/>
        </authorList>
    </citation>
    <scope>NUCLEOTIDE SEQUENCE [LARGE SCALE GENOMIC DNA]</scope>
    <source>
        <strain evidence="10 11">KCTC 42399</strain>
    </source>
</reference>
<dbReference type="GO" id="GO:0016887">
    <property type="term" value="F:ATP hydrolysis activity"/>
    <property type="evidence" value="ECO:0007669"/>
    <property type="project" value="InterPro"/>
</dbReference>
<evidence type="ECO:0000259" key="8">
    <source>
        <dbReference type="PROSITE" id="PS50893"/>
    </source>
</evidence>
<keyword evidence="3" id="KW-0547">Nucleotide-binding</keyword>
<dbReference type="PROSITE" id="PS00211">
    <property type="entry name" value="ABC_TRANSPORTER_1"/>
    <property type="match status" value="1"/>
</dbReference>
<protein>
    <recommendedName>
        <fullName evidence="12">ABC transporter ATP-binding protein</fullName>
    </recommendedName>
</protein>
<dbReference type="SMART" id="SM00382">
    <property type="entry name" value="AAA"/>
    <property type="match status" value="1"/>
</dbReference>
<gene>
    <name evidence="10" type="ORF">CRI93_00560</name>
</gene>
<keyword evidence="4" id="KW-0067">ATP-binding</keyword>
<dbReference type="Gene3D" id="3.40.50.300">
    <property type="entry name" value="P-loop containing nucleotide triphosphate hydrolases"/>
    <property type="match status" value="1"/>
</dbReference>
<dbReference type="GO" id="GO:0005886">
    <property type="term" value="C:plasma membrane"/>
    <property type="evidence" value="ECO:0007669"/>
    <property type="project" value="UniProtKB-SubCell"/>
</dbReference>
<evidence type="ECO:0000256" key="5">
    <source>
        <dbReference type="ARBA" id="ARBA00022989"/>
    </source>
</evidence>
<comment type="subcellular location">
    <subcellularLocation>
        <location evidence="1">Cell membrane</location>
        <topology evidence="1">Multi-pass membrane protein</topology>
    </subcellularLocation>
</comment>
<sequence length="620" mass="68394">MPRRSPFFELPVTHMPPSDTTQPTQSDLRILAPSFRRYAGLIALTSACALLASIFEGLSIGLLIPFLQTLDDPGSAGIGIAWIDNMLLGSTQSVVRQLYIICGLILLATLLRSVLGYAAAVLATISRVRIVEDLRMRIIDQLQSVSLSFYSGKRGGDLLNSLMNEITRSASTLGALFTLVNETTMLLVYLSLMVWISWELSLMVLVFFGVLSYALTFLIRRVRTHGENITETSADFTSTLTEFIQGIKTVVAFNRQQDERDRLEHATRDFADAVIATNKRQSLIKPLTQGLVTTGLIVLIVVSVQFLVLEGALDLAFLLAFLFALLRMMPTMLNLNNIRGDWAQNRAGLANVAELLRDEDKPYLSNGSRKAPPLQKEIRLEHVDFQYTTGPKVLHDVSITIKQGATTAFVGGSGAGKSTLADLVPRFHDPTDGRVLYDGTDLREFDVHSLRDRIAIVSQSTFIFNDSARANIAYGRPDASMDEIVKAAEQANALGFIEEMTHGFDTSLGDQGIRLSGGQRQRLAIARALLKDPEILILDEATSSLDSISEQAVQESLMRLMEGRTVIAIAHRLSTIEHADWVVVLENGRVVEQGPYYELIAQEGALWSYHKLQRSPVNAS</sequence>
<feature type="domain" description="ABC transporter" evidence="8">
    <location>
        <begin position="378"/>
        <end position="612"/>
    </location>
</feature>
<dbReference type="Gene3D" id="1.20.1560.10">
    <property type="entry name" value="ABC transporter type 1, transmembrane domain"/>
    <property type="match status" value="1"/>
</dbReference>
<accession>A0A2H3P8P0</accession>
<keyword evidence="11" id="KW-1185">Reference proteome</keyword>
<dbReference type="InterPro" id="IPR039421">
    <property type="entry name" value="Type_1_exporter"/>
</dbReference>